<proteinExistence type="predicted"/>
<evidence type="ECO:0000313" key="3">
    <source>
        <dbReference type="Proteomes" id="UP000000600"/>
    </source>
</evidence>
<dbReference type="OMA" id="SSEEPIH"/>
<dbReference type="PANTHER" id="PTHR35381">
    <property type="entry name" value="EF-HAND DOMAIN-CONTAINING PROTEIN"/>
    <property type="match status" value="1"/>
</dbReference>
<dbReference type="Proteomes" id="UP000000600">
    <property type="component" value="Unassembled WGS sequence"/>
</dbReference>
<organism evidence="2 3">
    <name type="scientific">Paramecium tetraurelia</name>
    <dbReference type="NCBI Taxonomy" id="5888"/>
    <lineage>
        <taxon>Eukaryota</taxon>
        <taxon>Sar</taxon>
        <taxon>Alveolata</taxon>
        <taxon>Ciliophora</taxon>
        <taxon>Intramacronucleata</taxon>
        <taxon>Oligohymenophorea</taxon>
        <taxon>Peniculida</taxon>
        <taxon>Parameciidae</taxon>
        <taxon>Paramecium</taxon>
    </lineage>
</organism>
<feature type="coiled-coil region" evidence="1">
    <location>
        <begin position="197"/>
        <end position="224"/>
    </location>
</feature>
<keyword evidence="1" id="KW-0175">Coiled coil</keyword>
<dbReference type="RefSeq" id="XP_001444071.1">
    <property type="nucleotide sequence ID" value="XM_001444034.1"/>
</dbReference>
<dbReference type="HOGENOM" id="CLU_076758_0_0_1"/>
<dbReference type="EMBL" id="CT868241">
    <property type="protein sequence ID" value="CAK76674.1"/>
    <property type="molecule type" value="Genomic_DNA"/>
</dbReference>
<name>A0D0V7_PARTE</name>
<evidence type="ECO:0000313" key="2">
    <source>
        <dbReference type="EMBL" id="CAK76674.1"/>
    </source>
</evidence>
<dbReference type="GeneID" id="5029855"/>
<dbReference type="KEGG" id="ptm:GSPATT00012226001"/>
<evidence type="ECO:0000256" key="1">
    <source>
        <dbReference type="SAM" id="Coils"/>
    </source>
</evidence>
<protein>
    <submittedName>
        <fullName evidence="2">Uncharacterized protein</fullName>
    </submittedName>
</protein>
<dbReference type="OrthoDB" id="305494at2759"/>
<dbReference type="AlphaFoldDB" id="A0D0V7"/>
<dbReference type="PANTHER" id="PTHR35381:SF1">
    <property type="entry name" value="EF-HAND DOMAIN-CONTAINING PROTEIN"/>
    <property type="match status" value="1"/>
</dbReference>
<accession>A0D0V7</accession>
<dbReference type="InParanoid" id="A0D0V7"/>
<keyword evidence="3" id="KW-1185">Reference proteome</keyword>
<sequence length="272" mass="32033">MINLQAIVSLDTGEKIEQICIYEGDDIELLTQFFCDRHQIRQEGKQFIIAEIKRQLKVPVKTRHTSILSLNTQQLVQKLYRNKTETDVFEQLYADANNQKKRLTTALQEHDQEEKQINYAIPRINSISRLIVKERGSSEEPIHSKLYQDAKVIEAKKKALRERVMSQVYPFHPNIGLNPKKKPTKQEQIYHVEKLIQEQADQQLKQQQRRLASDAEKKDKVTNQPYFKPLIRKDQTFRLVKKKVDKQDQILANLIANKMIKLNNKNSNIEYQ</sequence>
<reference evidence="2 3" key="1">
    <citation type="journal article" date="2006" name="Nature">
        <title>Global trends of whole-genome duplications revealed by the ciliate Paramecium tetraurelia.</title>
        <authorList>
            <consortium name="Genoscope"/>
            <person name="Aury J.-M."/>
            <person name="Jaillon O."/>
            <person name="Duret L."/>
            <person name="Noel B."/>
            <person name="Jubin C."/>
            <person name="Porcel B.M."/>
            <person name="Segurens B."/>
            <person name="Daubin V."/>
            <person name="Anthouard V."/>
            <person name="Aiach N."/>
            <person name="Arnaiz O."/>
            <person name="Billaut A."/>
            <person name="Beisson J."/>
            <person name="Blanc I."/>
            <person name="Bouhouche K."/>
            <person name="Camara F."/>
            <person name="Duharcourt S."/>
            <person name="Guigo R."/>
            <person name="Gogendeau D."/>
            <person name="Katinka M."/>
            <person name="Keller A.-M."/>
            <person name="Kissmehl R."/>
            <person name="Klotz C."/>
            <person name="Koll F."/>
            <person name="Le Moue A."/>
            <person name="Lepere C."/>
            <person name="Malinsky S."/>
            <person name="Nowacki M."/>
            <person name="Nowak J.K."/>
            <person name="Plattner H."/>
            <person name="Poulain J."/>
            <person name="Ruiz F."/>
            <person name="Serrano V."/>
            <person name="Zagulski M."/>
            <person name="Dessen P."/>
            <person name="Betermier M."/>
            <person name="Weissenbach J."/>
            <person name="Scarpelli C."/>
            <person name="Schachter V."/>
            <person name="Sperling L."/>
            <person name="Meyer E."/>
            <person name="Cohen J."/>
            <person name="Wincker P."/>
        </authorList>
    </citation>
    <scope>NUCLEOTIDE SEQUENCE [LARGE SCALE GENOMIC DNA]</scope>
    <source>
        <strain evidence="2 3">Stock d4-2</strain>
    </source>
</reference>
<gene>
    <name evidence="2" type="ORF">GSPATT00012226001</name>
</gene>